<gene>
    <name evidence="4" type="ORF">MJG50_02265</name>
</gene>
<dbReference type="SUPFAM" id="SSF55729">
    <property type="entry name" value="Acyl-CoA N-acyltransferases (Nat)"/>
    <property type="match status" value="1"/>
</dbReference>
<reference evidence="4" key="1">
    <citation type="submission" date="2022-02" db="EMBL/GenBank/DDBJ databases">
        <title>Fredinandcohnia quinoae sp. nov. isolated from Chenopodium quinoa seeds.</title>
        <authorList>
            <person name="Saati-Santamaria Z."/>
            <person name="Flores-Felix J.D."/>
            <person name="Igual J.M."/>
            <person name="Velazquez E."/>
            <person name="Garcia-Fraile P."/>
            <person name="Martinez-Molina E."/>
        </authorList>
    </citation>
    <scope>NUCLEOTIDE SEQUENCE</scope>
    <source>
        <strain evidence="4">SECRCQ15</strain>
    </source>
</reference>
<dbReference type="GO" id="GO:0016747">
    <property type="term" value="F:acyltransferase activity, transferring groups other than amino-acyl groups"/>
    <property type="evidence" value="ECO:0007669"/>
    <property type="project" value="InterPro"/>
</dbReference>
<dbReference type="InterPro" id="IPR016181">
    <property type="entry name" value="Acyl_CoA_acyltransferase"/>
</dbReference>
<evidence type="ECO:0000256" key="1">
    <source>
        <dbReference type="ARBA" id="ARBA00022679"/>
    </source>
</evidence>
<keyword evidence="2" id="KW-0012">Acyltransferase</keyword>
<dbReference type="Proteomes" id="UP001431131">
    <property type="component" value="Unassembled WGS sequence"/>
</dbReference>
<evidence type="ECO:0000256" key="2">
    <source>
        <dbReference type="ARBA" id="ARBA00023315"/>
    </source>
</evidence>
<accession>A0AAW5E0E3</accession>
<dbReference type="Pfam" id="PF00583">
    <property type="entry name" value="Acetyltransf_1"/>
    <property type="match status" value="1"/>
</dbReference>
<dbReference type="PROSITE" id="PS51186">
    <property type="entry name" value="GNAT"/>
    <property type="match status" value="1"/>
</dbReference>
<dbReference type="InterPro" id="IPR000182">
    <property type="entry name" value="GNAT_dom"/>
</dbReference>
<organism evidence="4 5">
    <name type="scientific">Fredinandcohnia quinoae</name>
    <dbReference type="NCBI Taxonomy" id="2918902"/>
    <lineage>
        <taxon>Bacteria</taxon>
        <taxon>Bacillati</taxon>
        <taxon>Bacillota</taxon>
        <taxon>Bacilli</taxon>
        <taxon>Bacillales</taxon>
        <taxon>Bacillaceae</taxon>
        <taxon>Fredinandcohnia</taxon>
    </lineage>
</organism>
<dbReference type="PANTHER" id="PTHR43420">
    <property type="entry name" value="ACETYLTRANSFERASE"/>
    <property type="match status" value="1"/>
</dbReference>
<dbReference type="PANTHER" id="PTHR43420:SF47">
    <property type="entry name" value="N-ACETYLTRANSFERASE DOMAIN-CONTAINING PROTEIN"/>
    <property type="match status" value="1"/>
</dbReference>
<feature type="domain" description="N-acetyltransferase" evidence="3">
    <location>
        <begin position="3"/>
        <end position="150"/>
    </location>
</feature>
<protein>
    <submittedName>
        <fullName evidence="4">GNAT family N-acetyltransferase</fullName>
    </submittedName>
</protein>
<dbReference type="InterPro" id="IPR050680">
    <property type="entry name" value="YpeA/RimI_acetyltransf"/>
</dbReference>
<sequence length="154" mass="17761">MCLTLKDVNHSNWRDVAALRVAEEQVPFIESNSYSIAQSMFEPNWKMVALYDGELLVGFAMYGVSKEDQSVWLDRFMIDVSFQGKGYAKRFVEIIINQIKKIYQCDELYLSVVMENNAAISLYEKVGFKFTGEIDDTEVIIGNVMKLELNNYNQ</sequence>
<keyword evidence="5" id="KW-1185">Reference proteome</keyword>
<proteinExistence type="predicted"/>
<evidence type="ECO:0000313" key="4">
    <source>
        <dbReference type="EMBL" id="MCH1624139.1"/>
    </source>
</evidence>
<keyword evidence="1" id="KW-0808">Transferase</keyword>
<evidence type="ECO:0000313" key="5">
    <source>
        <dbReference type="Proteomes" id="UP001431131"/>
    </source>
</evidence>
<dbReference type="CDD" id="cd04301">
    <property type="entry name" value="NAT_SF"/>
    <property type="match status" value="1"/>
</dbReference>
<dbReference type="EMBL" id="JAKTTI010000002">
    <property type="protein sequence ID" value="MCH1624139.1"/>
    <property type="molecule type" value="Genomic_DNA"/>
</dbReference>
<dbReference type="AlphaFoldDB" id="A0AAW5E0E3"/>
<evidence type="ECO:0000259" key="3">
    <source>
        <dbReference type="PROSITE" id="PS51186"/>
    </source>
</evidence>
<comment type="caution">
    <text evidence="4">The sequence shown here is derived from an EMBL/GenBank/DDBJ whole genome shotgun (WGS) entry which is preliminary data.</text>
</comment>
<name>A0AAW5E0E3_9BACI</name>
<dbReference type="Gene3D" id="3.40.630.30">
    <property type="match status" value="1"/>
</dbReference>
<dbReference type="RefSeq" id="WP_240252391.1">
    <property type="nucleotide sequence ID" value="NZ_JAKTTI010000002.1"/>
</dbReference>